<sequence length="99" mass="11027">MVAKLTSTRGQRCTGTTRSSILDKMSLLRNYDEATGSLTCAGKNCDYEAAQTIKMSCVPWSKEGDKIKSGSVGFEYVGICEGHWKVHFATRAQWIPKRF</sequence>
<protein>
    <submittedName>
        <fullName evidence="1">Uncharacterized protein</fullName>
    </submittedName>
</protein>
<proteinExistence type="predicted"/>
<feature type="non-terminal residue" evidence="1">
    <location>
        <position position="99"/>
    </location>
</feature>
<gene>
    <name evidence="1" type="ORF">LCGC14_3021030</name>
</gene>
<dbReference type="AlphaFoldDB" id="A0A0F8Z2T5"/>
<comment type="caution">
    <text evidence="1">The sequence shown here is derived from an EMBL/GenBank/DDBJ whole genome shotgun (WGS) entry which is preliminary data.</text>
</comment>
<accession>A0A0F8Z2T5</accession>
<evidence type="ECO:0000313" key="1">
    <source>
        <dbReference type="EMBL" id="KKK60769.1"/>
    </source>
</evidence>
<dbReference type="EMBL" id="LAZR01062802">
    <property type="protein sequence ID" value="KKK60769.1"/>
    <property type="molecule type" value="Genomic_DNA"/>
</dbReference>
<reference evidence="1" key="1">
    <citation type="journal article" date="2015" name="Nature">
        <title>Complex archaea that bridge the gap between prokaryotes and eukaryotes.</title>
        <authorList>
            <person name="Spang A."/>
            <person name="Saw J.H."/>
            <person name="Jorgensen S.L."/>
            <person name="Zaremba-Niedzwiedzka K."/>
            <person name="Martijn J."/>
            <person name="Lind A.E."/>
            <person name="van Eijk R."/>
            <person name="Schleper C."/>
            <person name="Guy L."/>
            <person name="Ettema T.J."/>
        </authorList>
    </citation>
    <scope>NUCLEOTIDE SEQUENCE</scope>
</reference>
<organism evidence="1">
    <name type="scientific">marine sediment metagenome</name>
    <dbReference type="NCBI Taxonomy" id="412755"/>
    <lineage>
        <taxon>unclassified sequences</taxon>
        <taxon>metagenomes</taxon>
        <taxon>ecological metagenomes</taxon>
    </lineage>
</organism>
<name>A0A0F8Z2T5_9ZZZZ</name>